<dbReference type="Proteomes" id="UP000429523">
    <property type="component" value="Unassembled WGS sequence"/>
</dbReference>
<evidence type="ECO:0000313" key="11">
    <source>
        <dbReference type="Proteomes" id="UP000437068"/>
    </source>
</evidence>
<keyword evidence="1" id="KW-0812">Transmembrane</keyword>
<evidence type="ECO:0000313" key="4">
    <source>
        <dbReference type="EMBL" id="KAE9070277.1"/>
    </source>
</evidence>
<evidence type="ECO:0000313" key="14">
    <source>
        <dbReference type="Proteomes" id="UP000476176"/>
    </source>
</evidence>
<organism evidence="2 9">
    <name type="scientific">Phytophthora fragariae</name>
    <dbReference type="NCBI Taxonomy" id="53985"/>
    <lineage>
        <taxon>Eukaryota</taxon>
        <taxon>Sar</taxon>
        <taxon>Stramenopiles</taxon>
        <taxon>Oomycota</taxon>
        <taxon>Peronosporomycetes</taxon>
        <taxon>Peronosporales</taxon>
        <taxon>Peronosporaceae</taxon>
        <taxon>Phytophthora</taxon>
    </lineage>
</organism>
<keyword evidence="10" id="KW-1185">Reference proteome</keyword>
<dbReference type="EMBL" id="QXGE01005622">
    <property type="protein sequence ID" value="KAE9267008.1"/>
    <property type="molecule type" value="Genomic_DNA"/>
</dbReference>
<reference evidence="9 10" key="1">
    <citation type="submission" date="2018-08" db="EMBL/GenBank/DDBJ databases">
        <title>Genomic investigation of the strawberry pathogen Phytophthora fragariae indicates pathogenicity is determined by transcriptional variation in three key races.</title>
        <authorList>
            <person name="Adams T.M."/>
            <person name="Armitage A.D."/>
            <person name="Sobczyk M.K."/>
            <person name="Bates H.J."/>
            <person name="Dunwell J.M."/>
            <person name="Nellist C.F."/>
            <person name="Harrison R.J."/>
        </authorList>
    </citation>
    <scope>NUCLEOTIDE SEQUENCE [LARGE SCALE GENOMIC DNA]</scope>
    <source>
        <strain evidence="8 11">A4</strain>
        <strain evidence="5 12">BC-1</strain>
        <strain evidence="7 14">BC-23</strain>
        <strain evidence="6 10">NOV-27</strain>
        <strain evidence="4 13">NOV-71</strain>
        <strain evidence="2 9">NOV-9</strain>
        <strain evidence="3 15">ONT-3</strain>
    </source>
</reference>
<evidence type="ECO:0000313" key="2">
    <source>
        <dbReference type="EMBL" id="KAE8931791.1"/>
    </source>
</evidence>
<evidence type="ECO:0000313" key="9">
    <source>
        <dbReference type="Proteomes" id="UP000429523"/>
    </source>
</evidence>
<dbReference type="EMBL" id="QXGB01005795">
    <property type="protein sequence ID" value="KAE9162218.1"/>
    <property type="molecule type" value="Genomic_DNA"/>
</dbReference>
<comment type="caution">
    <text evidence="2">The sequence shown here is derived from an EMBL/GenBank/DDBJ whole genome shotgun (WGS) entry which is preliminary data.</text>
</comment>
<evidence type="ECO:0000313" key="10">
    <source>
        <dbReference type="Proteomes" id="UP000433483"/>
    </source>
</evidence>
<dbReference type="AlphaFoldDB" id="A0A6A3EIQ5"/>
<dbReference type="Proteomes" id="UP000433483">
    <property type="component" value="Unassembled WGS sequence"/>
</dbReference>
<dbReference type="Proteomes" id="UP000488956">
    <property type="component" value="Unassembled WGS sequence"/>
</dbReference>
<dbReference type="Proteomes" id="UP000440367">
    <property type="component" value="Unassembled WGS sequence"/>
</dbReference>
<accession>A0A6A3EIQ5</accession>
<evidence type="ECO:0000313" key="13">
    <source>
        <dbReference type="Proteomes" id="UP000441208"/>
    </source>
</evidence>
<evidence type="ECO:0000313" key="3">
    <source>
        <dbReference type="EMBL" id="KAE9061667.1"/>
    </source>
</evidence>
<dbReference type="EMBL" id="QXGC01004886">
    <property type="protein sequence ID" value="KAE9167354.1"/>
    <property type="molecule type" value="Genomic_DNA"/>
</dbReference>
<gene>
    <name evidence="8" type="ORF">PF001_g30255</name>
    <name evidence="5" type="ORF">PF002_g32521</name>
    <name evidence="7" type="ORF">PF004_g28849</name>
    <name evidence="6" type="ORF">PF005_g30939</name>
    <name evidence="4" type="ORF">PF007_g26999</name>
    <name evidence="2" type="ORF">PF009_g18159</name>
    <name evidence="3" type="ORF">PF010_g29731</name>
</gene>
<keyword evidence="1" id="KW-1133">Transmembrane helix</keyword>
<evidence type="ECO:0000313" key="15">
    <source>
        <dbReference type="Proteomes" id="UP000488956"/>
    </source>
</evidence>
<keyword evidence="1" id="KW-0472">Membrane</keyword>
<sequence length="68" mass="7166">MLLNETSSACLVVSASIFCSSSATLSLTSFTSPPSSADLPRPVTTSLRVLFFAFTSFNSFCSFPISTS</sequence>
<proteinExistence type="predicted"/>
<dbReference type="EMBL" id="QXFZ01003250">
    <property type="protein sequence ID" value="KAE9070277.1"/>
    <property type="molecule type" value="Genomic_DNA"/>
</dbReference>
<evidence type="ECO:0000313" key="8">
    <source>
        <dbReference type="EMBL" id="KAE9267008.1"/>
    </source>
</evidence>
<dbReference type="Proteomes" id="UP000437068">
    <property type="component" value="Unassembled WGS sequence"/>
</dbReference>
<evidence type="ECO:0000313" key="7">
    <source>
        <dbReference type="EMBL" id="KAE9167354.1"/>
    </source>
</evidence>
<dbReference type="Proteomes" id="UP000441208">
    <property type="component" value="Unassembled WGS sequence"/>
</dbReference>
<dbReference type="EMBL" id="QXGF01001197">
    <property type="protein sequence ID" value="KAE8931791.1"/>
    <property type="molecule type" value="Genomic_DNA"/>
</dbReference>
<evidence type="ECO:0000313" key="5">
    <source>
        <dbReference type="EMBL" id="KAE9160854.1"/>
    </source>
</evidence>
<dbReference type="EMBL" id="QXFX01005130">
    <property type="protein sequence ID" value="KAE9061667.1"/>
    <property type="molecule type" value="Genomic_DNA"/>
</dbReference>
<feature type="transmembrane region" description="Helical" evidence="1">
    <location>
        <begin position="47"/>
        <end position="65"/>
    </location>
</feature>
<evidence type="ECO:0000256" key="1">
    <source>
        <dbReference type="SAM" id="Phobius"/>
    </source>
</evidence>
<name>A0A6A3EIQ5_9STRA</name>
<dbReference type="EMBL" id="QXGD01007453">
    <property type="protein sequence ID" value="KAE9160854.1"/>
    <property type="molecule type" value="Genomic_DNA"/>
</dbReference>
<protein>
    <submittedName>
        <fullName evidence="2">Uncharacterized protein</fullName>
    </submittedName>
</protein>
<dbReference type="Proteomes" id="UP000476176">
    <property type="component" value="Unassembled WGS sequence"/>
</dbReference>
<evidence type="ECO:0000313" key="6">
    <source>
        <dbReference type="EMBL" id="KAE9162218.1"/>
    </source>
</evidence>
<evidence type="ECO:0000313" key="12">
    <source>
        <dbReference type="Proteomes" id="UP000440367"/>
    </source>
</evidence>